<evidence type="ECO:0000313" key="3">
    <source>
        <dbReference type="Proteomes" id="UP000799428"/>
    </source>
</evidence>
<dbReference type="Gene3D" id="1.10.1520.10">
    <property type="entry name" value="Ribonuclease III domain"/>
    <property type="match status" value="1"/>
</dbReference>
<dbReference type="PROSITE" id="PS50142">
    <property type="entry name" value="RNASE_3_2"/>
    <property type="match status" value="1"/>
</dbReference>
<dbReference type="Proteomes" id="UP000799428">
    <property type="component" value="Unassembled WGS sequence"/>
</dbReference>
<keyword evidence="3" id="KW-1185">Reference proteome</keyword>
<dbReference type="GO" id="GO:0004525">
    <property type="term" value="F:ribonuclease III activity"/>
    <property type="evidence" value="ECO:0007669"/>
    <property type="project" value="InterPro"/>
</dbReference>
<evidence type="ECO:0000313" key="2">
    <source>
        <dbReference type="EMBL" id="KAF2709146.1"/>
    </source>
</evidence>
<name>A0A6G1K8D1_9PLEO</name>
<gene>
    <name evidence="2" type="ORF">K504DRAFT_434035</name>
</gene>
<dbReference type="InterPro" id="IPR000999">
    <property type="entry name" value="RNase_III_dom"/>
</dbReference>
<dbReference type="InterPro" id="IPR036389">
    <property type="entry name" value="RNase_III_sf"/>
</dbReference>
<evidence type="ECO:0000259" key="1">
    <source>
        <dbReference type="PROSITE" id="PS50142"/>
    </source>
</evidence>
<dbReference type="SUPFAM" id="SSF69065">
    <property type="entry name" value="RNase III domain-like"/>
    <property type="match status" value="1"/>
</dbReference>
<dbReference type="AlphaFoldDB" id="A0A6G1K8D1"/>
<dbReference type="OrthoDB" id="67027at2759"/>
<accession>A0A6G1K8D1</accession>
<dbReference type="EMBL" id="MU005771">
    <property type="protein sequence ID" value="KAF2709146.1"/>
    <property type="molecule type" value="Genomic_DNA"/>
</dbReference>
<feature type="domain" description="RNase III" evidence="1">
    <location>
        <begin position="8"/>
        <end position="142"/>
    </location>
</feature>
<organism evidence="2 3">
    <name type="scientific">Pleomassaria siparia CBS 279.74</name>
    <dbReference type="NCBI Taxonomy" id="1314801"/>
    <lineage>
        <taxon>Eukaryota</taxon>
        <taxon>Fungi</taxon>
        <taxon>Dikarya</taxon>
        <taxon>Ascomycota</taxon>
        <taxon>Pezizomycotina</taxon>
        <taxon>Dothideomycetes</taxon>
        <taxon>Pleosporomycetidae</taxon>
        <taxon>Pleosporales</taxon>
        <taxon>Pleomassariaceae</taxon>
        <taxon>Pleomassaria</taxon>
    </lineage>
</organism>
<dbReference type="GO" id="GO:0006396">
    <property type="term" value="P:RNA processing"/>
    <property type="evidence" value="ECO:0007669"/>
    <property type="project" value="InterPro"/>
</dbReference>
<proteinExistence type="predicted"/>
<sequence length="194" mass="20573">MTSTDLRISRAESSLGYVYENKLLAAEAIQMGAPITHLVVGGIYRPVGNNKRLALVGETALANALCKLWYEAHDSLGGPQPLAAWDALRKDVLGNANVARRGEEICIETCIIMSNGNCGLASAKMIATTLQALVGAVYLDGGEAAVMHVVDNLGFVQHPTLRVMLKSPPILFRADAPPLTNMPTGTTSGTCLKQ</sequence>
<protein>
    <recommendedName>
        <fullName evidence="1">RNase III domain-containing protein</fullName>
    </recommendedName>
</protein>
<reference evidence="2" key="1">
    <citation type="journal article" date="2020" name="Stud. Mycol.">
        <title>101 Dothideomycetes genomes: a test case for predicting lifestyles and emergence of pathogens.</title>
        <authorList>
            <person name="Haridas S."/>
            <person name="Albert R."/>
            <person name="Binder M."/>
            <person name="Bloem J."/>
            <person name="Labutti K."/>
            <person name="Salamov A."/>
            <person name="Andreopoulos B."/>
            <person name="Baker S."/>
            <person name="Barry K."/>
            <person name="Bills G."/>
            <person name="Bluhm B."/>
            <person name="Cannon C."/>
            <person name="Castanera R."/>
            <person name="Culley D."/>
            <person name="Daum C."/>
            <person name="Ezra D."/>
            <person name="Gonzalez J."/>
            <person name="Henrissat B."/>
            <person name="Kuo A."/>
            <person name="Liang C."/>
            <person name="Lipzen A."/>
            <person name="Lutzoni F."/>
            <person name="Magnuson J."/>
            <person name="Mondo S."/>
            <person name="Nolan M."/>
            <person name="Ohm R."/>
            <person name="Pangilinan J."/>
            <person name="Park H.-J."/>
            <person name="Ramirez L."/>
            <person name="Alfaro M."/>
            <person name="Sun H."/>
            <person name="Tritt A."/>
            <person name="Yoshinaga Y."/>
            <person name="Zwiers L.-H."/>
            <person name="Turgeon B."/>
            <person name="Goodwin S."/>
            <person name="Spatafora J."/>
            <person name="Crous P."/>
            <person name="Grigoriev I."/>
        </authorList>
    </citation>
    <scope>NUCLEOTIDE SEQUENCE</scope>
    <source>
        <strain evidence="2">CBS 279.74</strain>
    </source>
</reference>